<comment type="catalytic activity">
    <reaction evidence="1">
        <text>(6R)-NADHX = (6S)-NADHX</text>
        <dbReference type="Rhea" id="RHEA:32215"/>
        <dbReference type="ChEBI" id="CHEBI:64074"/>
        <dbReference type="ChEBI" id="CHEBI:64075"/>
        <dbReference type="EC" id="5.1.99.6"/>
    </reaction>
</comment>
<keyword evidence="1" id="KW-0520">NAD</keyword>
<sequence length="202" mass="20763">MRATEAAAIAAGRVTGLALMERAGAATITAIFETWPARAAAPGHALVLCGPGNNGGDGFVVARLLAARGWQVTVRFFGRVETQPPDARVNHDRWAELGPVLPLDPAAPPPLSPAPDLVIDALFGIGLSRPLEIFAPLFAALGACGAPVVAVDLPSGREADARPEAAAWPACPADLIVTFHRAKPAHAALAPGAMLRVMDIGL</sequence>
<dbReference type="STRING" id="1850250.LPB142_07885"/>
<feature type="binding site" evidence="1">
    <location>
        <begin position="124"/>
        <end position="130"/>
    </location>
    <ligand>
        <name>(6S)-NADPHX</name>
        <dbReference type="ChEBI" id="CHEBI:64076"/>
    </ligand>
</feature>
<keyword evidence="1" id="KW-0547">Nucleotide-binding</keyword>
<dbReference type="Gene3D" id="3.40.50.10260">
    <property type="entry name" value="YjeF N-terminal domain"/>
    <property type="match status" value="1"/>
</dbReference>
<organism evidence="3 4">
    <name type="scientific">Rhodobacter xanthinilyticus</name>
    <dbReference type="NCBI Taxonomy" id="1850250"/>
    <lineage>
        <taxon>Bacteria</taxon>
        <taxon>Pseudomonadati</taxon>
        <taxon>Pseudomonadota</taxon>
        <taxon>Alphaproteobacteria</taxon>
        <taxon>Rhodobacterales</taxon>
        <taxon>Rhodobacter group</taxon>
        <taxon>Rhodobacter</taxon>
    </lineage>
</organism>
<dbReference type="GO" id="GO:0052856">
    <property type="term" value="F:NAD(P)HX epimerase activity"/>
    <property type="evidence" value="ECO:0007669"/>
    <property type="project" value="UniProtKB-UniRule"/>
</dbReference>
<comment type="similarity">
    <text evidence="1">Belongs to the NnrE/AIBP family.</text>
</comment>
<comment type="cofactor">
    <cofactor evidence="1">
        <name>K(+)</name>
        <dbReference type="ChEBI" id="CHEBI:29103"/>
    </cofactor>
    <text evidence="1">Binds 1 potassium ion per subunit.</text>
</comment>
<feature type="binding site" evidence="1">
    <location>
        <position position="152"/>
    </location>
    <ligand>
        <name>(6S)-NADPHX</name>
        <dbReference type="ChEBI" id="CHEBI:64076"/>
    </ligand>
</feature>
<dbReference type="InterPro" id="IPR004443">
    <property type="entry name" value="YjeF_N_dom"/>
</dbReference>
<feature type="binding site" evidence="1">
    <location>
        <position position="54"/>
    </location>
    <ligand>
        <name>K(+)</name>
        <dbReference type="ChEBI" id="CHEBI:29103"/>
    </ligand>
</feature>
<keyword evidence="1" id="KW-0521">NADP</keyword>
<keyword evidence="1" id="KW-0479">Metal-binding</keyword>
<evidence type="ECO:0000259" key="2">
    <source>
        <dbReference type="PROSITE" id="PS51385"/>
    </source>
</evidence>
<dbReference type="HAMAP" id="MF_01966">
    <property type="entry name" value="NADHX_epimerase"/>
    <property type="match status" value="1"/>
</dbReference>
<dbReference type="Pfam" id="PF03853">
    <property type="entry name" value="YjeF_N"/>
    <property type="match status" value="1"/>
</dbReference>
<keyword evidence="4" id="KW-1185">Reference proteome</keyword>
<dbReference type="InterPro" id="IPR036652">
    <property type="entry name" value="YjeF_N_dom_sf"/>
</dbReference>
<proteinExistence type="inferred from homology"/>
<dbReference type="KEGG" id="rhp:LPB142_07885"/>
<feature type="domain" description="YjeF N-terminal" evidence="2">
    <location>
        <begin position="1"/>
        <end position="202"/>
    </location>
</feature>
<dbReference type="NCBIfam" id="TIGR00197">
    <property type="entry name" value="yjeF_nterm"/>
    <property type="match status" value="1"/>
</dbReference>
<dbReference type="EC" id="5.1.99.6" evidence="1"/>
<keyword evidence="1" id="KW-0413">Isomerase</keyword>
<dbReference type="AlphaFoldDB" id="A0A1D9MBQ5"/>
<feature type="binding site" evidence="1">
    <location>
        <begin position="53"/>
        <end position="57"/>
    </location>
    <ligand>
        <name>(6S)-NADPHX</name>
        <dbReference type="ChEBI" id="CHEBI:64076"/>
    </ligand>
</feature>
<name>A0A1D9MBQ5_9RHOB</name>
<dbReference type="Proteomes" id="UP000176562">
    <property type="component" value="Chromosome"/>
</dbReference>
<comment type="catalytic activity">
    <reaction evidence="1">
        <text>(6R)-NADPHX = (6S)-NADPHX</text>
        <dbReference type="Rhea" id="RHEA:32227"/>
        <dbReference type="ChEBI" id="CHEBI:64076"/>
        <dbReference type="ChEBI" id="CHEBI:64077"/>
        <dbReference type="EC" id="5.1.99.6"/>
    </reaction>
</comment>
<accession>A0A1D9MBQ5</accession>
<evidence type="ECO:0000256" key="1">
    <source>
        <dbReference type="HAMAP-Rule" id="MF_01966"/>
    </source>
</evidence>
<dbReference type="GO" id="GO:0046872">
    <property type="term" value="F:metal ion binding"/>
    <property type="evidence" value="ECO:0007669"/>
    <property type="project" value="UniProtKB-KW"/>
</dbReference>
<feature type="binding site" evidence="1">
    <location>
        <position position="155"/>
    </location>
    <ligand>
        <name>K(+)</name>
        <dbReference type="ChEBI" id="CHEBI:29103"/>
    </ligand>
</feature>
<keyword evidence="1" id="KW-0630">Potassium</keyword>
<reference evidence="3 4" key="1">
    <citation type="submission" date="2016-10" db="EMBL/GenBank/DDBJ databases">
        <title>Rhodobacter sp. LPB0142, isolated from sea water.</title>
        <authorList>
            <person name="Kim E."/>
            <person name="Yi H."/>
        </authorList>
    </citation>
    <scope>NUCLEOTIDE SEQUENCE [LARGE SCALE GENOMIC DNA]</scope>
    <source>
        <strain evidence="3 4">LPB0142</strain>
    </source>
</reference>
<evidence type="ECO:0000313" key="4">
    <source>
        <dbReference type="Proteomes" id="UP000176562"/>
    </source>
</evidence>
<dbReference type="PROSITE" id="PS51385">
    <property type="entry name" value="YJEF_N"/>
    <property type="match status" value="1"/>
</dbReference>
<comment type="caution">
    <text evidence="1">Lacks conserved residue(s) required for the propagation of feature annotation.</text>
</comment>
<dbReference type="EMBL" id="CP017781">
    <property type="protein sequence ID" value="AOZ69248.1"/>
    <property type="molecule type" value="Genomic_DNA"/>
</dbReference>
<gene>
    <name evidence="1" type="primary">nnrE</name>
    <name evidence="3" type="ORF">LPB142_07885</name>
</gene>
<evidence type="ECO:0000313" key="3">
    <source>
        <dbReference type="EMBL" id="AOZ69248.1"/>
    </source>
</evidence>
<dbReference type="GO" id="GO:0000166">
    <property type="term" value="F:nucleotide binding"/>
    <property type="evidence" value="ECO:0007669"/>
    <property type="project" value="UniProtKB-KW"/>
</dbReference>
<protein>
    <recommendedName>
        <fullName evidence="1">NAD(P)H-hydrate epimerase</fullName>
        <ecNumber evidence="1">5.1.99.6</ecNumber>
    </recommendedName>
    <alternativeName>
        <fullName evidence="1">NAD(P)HX epimerase</fullName>
    </alternativeName>
</protein>
<comment type="function">
    <text evidence="1">Catalyzes the epimerization of the S- and R-forms of NAD(P)HX, a damaged form of NAD(P)H that is a result of enzymatic or heat-dependent hydration. This is a prerequisite for the S-specific NAD(P)H-hydrate dehydratase to allow the repair of both epimers of NAD(P)HX.</text>
</comment>
<dbReference type="SUPFAM" id="SSF64153">
    <property type="entry name" value="YjeF N-terminal domain-like"/>
    <property type="match status" value="1"/>
</dbReference>
<feature type="binding site" evidence="1">
    <location>
        <position position="120"/>
    </location>
    <ligand>
        <name>K(+)</name>
        <dbReference type="ChEBI" id="CHEBI:29103"/>
    </ligand>
</feature>